<dbReference type="InterPro" id="IPR024983">
    <property type="entry name" value="CHAT_dom"/>
</dbReference>
<dbReference type="STRING" id="118168.MC7420_4222"/>
<dbReference type="Pfam" id="PF12770">
    <property type="entry name" value="CHAT"/>
    <property type="match status" value="1"/>
</dbReference>
<dbReference type="Pfam" id="PF13424">
    <property type="entry name" value="TPR_12"/>
    <property type="match status" value="1"/>
</dbReference>
<name>B4VV72_9CYAN</name>
<dbReference type="SMART" id="SM00028">
    <property type="entry name" value="TPR"/>
    <property type="match status" value="6"/>
</dbReference>
<accession>B4VV72</accession>
<evidence type="ECO:0000259" key="1">
    <source>
        <dbReference type="Pfam" id="PF12770"/>
    </source>
</evidence>
<dbReference type="HOGENOM" id="CLU_002404_0_0_3"/>
<dbReference type="PROSITE" id="PS51257">
    <property type="entry name" value="PROKAR_LIPOPROTEIN"/>
    <property type="match status" value="1"/>
</dbReference>
<dbReference type="InterPro" id="IPR019734">
    <property type="entry name" value="TPR_rpt"/>
</dbReference>
<evidence type="ECO:0000313" key="3">
    <source>
        <dbReference type="Proteomes" id="UP000003835"/>
    </source>
</evidence>
<protein>
    <submittedName>
        <fullName evidence="2">Tetratricopeptide repeat domain protein</fullName>
    </submittedName>
</protein>
<organism evidence="2 3">
    <name type="scientific">Coleofasciculus chthonoplastes PCC 7420</name>
    <dbReference type="NCBI Taxonomy" id="118168"/>
    <lineage>
        <taxon>Bacteria</taxon>
        <taxon>Bacillati</taxon>
        <taxon>Cyanobacteriota</taxon>
        <taxon>Cyanophyceae</taxon>
        <taxon>Coleofasciculales</taxon>
        <taxon>Coleofasciculaceae</taxon>
        <taxon>Coleofasciculus</taxon>
    </lineage>
</organism>
<dbReference type="PANTHER" id="PTHR10098:SF112">
    <property type="entry name" value="SLR0380 PROTEIN"/>
    <property type="match status" value="1"/>
</dbReference>
<gene>
    <name evidence="2" type="ORF">MC7420_4222</name>
</gene>
<keyword evidence="3" id="KW-1185">Reference proteome</keyword>
<reference evidence="2 3" key="1">
    <citation type="submission" date="2008-07" db="EMBL/GenBank/DDBJ databases">
        <authorList>
            <person name="Tandeau de Marsac N."/>
            <person name="Ferriera S."/>
            <person name="Johnson J."/>
            <person name="Kravitz S."/>
            <person name="Beeson K."/>
            <person name="Sutton G."/>
            <person name="Rogers Y.-H."/>
            <person name="Friedman R."/>
            <person name="Frazier M."/>
            <person name="Venter J.C."/>
        </authorList>
    </citation>
    <scope>NUCLEOTIDE SEQUENCE [LARGE SCALE GENOMIC DNA]</scope>
    <source>
        <strain evidence="2 3">PCC 7420</strain>
    </source>
</reference>
<proteinExistence type="predicted"/>
<dbReference type="PANTHER" id="PTHR10098">
    <property type="entry name" value="RAPSYN-RELATED"/>
    <property type="match status" value="1"/>
</dbReference>
<dbReference type="Proteomes" id="UP000003835">
    <property type="component" value="Unassembled WGS sequence"/>
</dbReference>
<evidence type="ECO:0000313" key="2">
    <source>
        <dbReference type="EMBL" id="EDX74237.1"/>
    </source>
</evidence>
<dbReference type="OrthoDB" id="446317at2"/>
<sequence>MKGVVVIRRQTRKLIALMLWALIGCITVLNLSVDSLLSPVQATESPPANISQSPSAQTLLKTGIEQFQAERFTDAIASWQNALNAYILLDDRLHQAFILSNLSLAYQHLGQWQEAEATLNQSLNFFNQQTPDSRSVIDWEYYAKALNAQGWLTWRQGQSEAALQAWKEATLAYQSANHFPGIIGSQINQAKALQSLGFSIAAEKILKQVQSTTQEQTDPKLQAIALQSLGNAFRRVGNLEESQKVLNQSFAIANQELTPYLSPNPPNSTQSSILLDLGNTERAQWERAVALNLDEADEHKTAALDYYQKAATLAASLLPRVQANANLLSLLVTIKSIENSPPSQWNDVWELWNTLQSQFAELPLSRSGIEVQLNAVNSLIKLHIIRKSPDTQSAELLSTLAQRLTHTIQQADQLQDRRAKSLALGQLGHLYEQTQQWDNSKTITNQAIILSEEIQAPDIRYRWEWQLGRILKEQNQEIDAIRTYDQAVKTLEQVRKDLLFIDSDVQFSFRDNVEPLYRQFVDLLLTSPHPTQKNLSKAIELIDSLQLAELENYLGCNIDPVQISQHLIDPNAAILYPIILDDRLEVILQLPNQPLQPHRVQLPKSDIESMINRLYAHLPVPRSWRSVQQDMSQLYDLLIRPFESILEANTKLEDSPIKTLVFVLDGGLRNIPMSALWDSQRQRYLLERYASAVAPSLQLIEPKPLTHPPKILTAGSTEALEHPFQESNLSPLKNVQKELNAIQSLPTKVKVLFNETFTKANLEHQLQDDNFSILHLASHGVFSSDFSRTFIALSDDPLFAEDLDNLLRSSDIEGSIIELLVLSACQTATGDNRATLGLAGLTVRAGARSTLATLWTVDDASAATVMEEFYRQLLQNPESSRAEALRRAQINLWKAGAEQLKNWERPYYWSPYILVGNWL</sequence>
<dbReference type="SUPFAM" id="SSF48452">
    <property type="entry name" value="TPR-like"/>
    <property type="match status" value="2"/>
</dbReference>
<dbReference type="Gene3D" id="1.25.40.10">
    <property type="entry name" value="Tetratricopeptide repeat domain"/>
    <property type="match status" value="3"/>
</dbReference>
<dbReference type="EMBL" id="DS989854">
    <property type="protein sequence ID" value="EDX74237.1"/>
    <property type="molecule type" value="Genomic_DNA"/>
</dbReference>
<dbReference type="InterPro" id="IPR011990">
    <property type="entry name" value="TPR-like_helical_dom_sf"/>
</dbReference>
<dbReference type="eggNOG" id="COG4995">
    <property type="taxonomic scope" value="Bacteria"/>
</dbReference>
<dbReference type="eggNOG" id="COG0457">
    <property type="taxonomic scope" value="Bacteria"/>
</dbReference>
<feature type="domain" description="CHAT" evidence="1">
    <location>
        <begin position="631"/>
        <end position="917"/>
    </location>
</feature>
<dbReference type="AlphaFoldDB" id="B4VV72"/>